<dbReference type="InterPro" id="IPR041698">
    <property type="entry name" value="Methyltransf_25"/>
</dbReference>
<comment type="caution">
    <text evidence="2">The sequence shown here is derived from an EMBL/GenBank/DDBJ whole genome shotgun (WGS) entry which is preliminary data.</text>
</comment>
<dbReference type="Gene3D" id="3.40.50.150">
    <property type="entry name" value="Vaccinia Virus protein VP39"/>
    <property type="match status" value="1"/>
</dbReference>
<accession>A0A9N9AXK9</accession>
<dbReference type="InterPro" id="IPR029063">
    <property type="entry name" value="SAM-dependent_MTases_sf"/>
</dbReference>
<dbReference type="GO" id="GO:0008168">
    <property type="term" value="F:methyltransferase activity"/>
    <property type="evidence" value="ECO:0007669"/>
    <property type="project" value="TreeGrafter"/>
</dbReference>
<dbReference type="Proteomes" id="UP000789759">
    <property type="component" value="Unassembled WGS sequence"/>
</dbReference>
<proteinExistence type="predicted"/>
<dbReference type="PANTHER" id="PTHR43591:SF24">
    <property type="entry name" value="2-METHOXY-6-POLYPRENYL-1,4-BENZOQUINOL METHYLASE, MITOCHONDRIAL"/>
    <property type="match status" value="1"/>
</dbReference>
<dbReference type="OrthoDB" id="10256176at2759"/>
<dbReference type="PANTHER" id="PTHR43591">
    <property type="entry name" value="METHYLTRANSFERASE"/>
    <property type="match status" value="1"/>
</dbReference>
<organism evidence="2 3">
    <name type="scientific">Cetraspora pellucida</name>
    <dbReference type="NCBI Taxonomy" id="1433469"/>
    <lineage>
        <taxon>Eukaryota</taxon>
        <taxon>Fungi</taxon>
        <taxon>Fungi incertae sedis</taxon>
        <taxon>Mucoromycota</taxon>
        <taxon>Glomeromycotina</taxon>
        <taxon>Glomeromycetes</taxon>
        <taxon>Diversisporales</taxon>
        <taxon>Gigasporaceae</taxon>
        <taxon>Cetraspora</taxon>
    </lineage>
</organism>
<feature type="domain" description="Methyltransferase" evidence="1">
    <location>
        <begin position="70"/>
        <end position="163"/>
    </location>
</feature>
<gene>
    <name evidence="2" type="ORF">CPELLU_LOCUS4490</name>
</gene>
<dbReference type="Pfam" id="PF13649">
    <property type="entry name" value="Methyltransf_25"/>
    <property type="match status" value="1"/>
</dbReference>
<evidence type="ECO:0000313" key="2">
    <source>
        <dbReference type="EMBL" id="CAG8545300.1"/>
    </source>
</evidence>
<keyword evidence="3" id="KW-1185">Reference proteome</keyword>
<evidence type="ECO:0000313" key="3">
    <source>
        <dbReference type="Proteomes" id="UP000789759"/>
    </source>
</evidence>
<name>A0A9N9AXK9_9GLOM</name>
<dbReference type="CDD" id="cd02440">
    <property type="entry name" value="AdoMet_MTases"/>
    <property type="match status" value="1"/>
</dbReference>
<reference evidence="2" key="1">
    <citation type="submission" date="2021-06" db="EMBL/GenBank/DDBJ databases">
        <authorList>
            <person name="Kallberg Y."/>
            <person name="Tangrot J."/>
            <person name="Rosling A."/>
        </authorList>
    </citation>
    <scope>NUCLEOTIDE SEQUENCE</scope>
    <source>
        <strain evidence="2">FL966</strain>
    </source>
</reference>
<dbReference type="EMBL" id="CAJVQA010002377">
    <property type="protein sequence ID" value="CAG8545300.1"/>
    <property type="molecule type" value="Genomic_DNA"/>
</dbReference>
<dbReference type="SUPFAM" id="SSF53335">
    <property type="entry name" value="S-adenosyl-L-methionine-dependent methyltransferases"/>
    <property type="match status" value="1"/>
</dbReference>
<protein>
    <submittedName>
        <fullName evidence="2">1718_t:CDS:1</fullName>
    </submittedName>
</protein>
<sequence>MSTFTVNTWSMFLLSDGSTDVDFRHSHSIKTDTIFTIPAIPAIPHNICNHIFNGNVGAPVHKKLQNGAKVLEFGCETAIWTTEVAAEFPDSEFYAVDYTISSDSSDNNNNNVTFIECDILKKKLPFPDNEFDYIFSRDKSVIFGKDYFHDVLSELLRVLKPEGWLEIGYSCAPGRNFSPALGRLLFGLFSWAKLHNIDTNLMTNFESHLKETGKVEIVDQQVTQITSRADYYFGEVARENALSYFNLTKDVMAPFMKMTFEEFDILLKDIENEMRQDDGVVLQQKRVFAKKKNEIMHTVEPYRLSLKRQQSNKENF</sequence>
<dbReference type="AlphaFoldDB" id="A0A9N9AXK9"/>
<evidence type="ECO:0000259" key="1">
    <source>
        <dbReference type="Pfam" id="PF13649"/>
    </source>
</evidence>